<keyword evidence="3" id="KW-0032">Aminotransferase</keyword>
<dbReference type="OrthoDB" id="9764293at2"/>
<dbReference type="Proteomes" id="UP000186609">
    <property type="component" value="Chromosome"/>
</dbReference>
<dbReference type="InterPro" id="IPR015421">
    <property type="entry name" value="PyrdxlP-dep_Trfase_major"/>
</dbReference>
<dbReference type="Gene3D" id="3.40.640.10">
    <property type="entry name" value="Type I PLP-dependent aspartate aminotransferase-like (Major domain)"/>
    <property type="match status" value="1"/>
</dbReference>
<dbReference type="Pfam" id="PF00266">
    <property type="entry name" value="Aminotran_5"/>
    <property type="match status" value="1"/>
</dbReference>
<dbReference type="InterPro" id="IPR015422">
    <property type="entry name" value="PyrdxlP-dep_Trfase_small"/>
</dbReference>
<evidence type="ECO:0000313" key="3">
    <source>
        <dbReference type="EMBL" id="APW36148.1"/>
    </source>
</evidence>
<dbReference type="PANTHER" id="PTHR43092">
    <property type="entry name" value="L-CYSTEINE DESULFHYDRASE"/>
    <property type="match status" value="1"/>
</dbReference>
<reference evidence="3 4" key="1">
    <citation type="submission" date="2017-01" db="EMBL/GenBank/DDBJ databases">
        <authorList>
            <person name="Mah S.A."/>
            <person name="Swanson W.J."/>
            <person name="Moy G.W."/>
            <person name="Vacquier V.D."/>
        </authorList>
    </citation>
    <scope>NUCLEOTIDE SEQUENCE [LARGE SCALE GENOMIC DNA]</scope>
    <source>
        <strain evidence="3 4">DCY110</strain>
    </source>
</reference>
<keyword evidence="4" id="KW-1185">Reference proteome</keyword>
<dbReference type="RefSeq" id="WP_076196231.1">
    <property type="nucleotide sequence ID" value="NZ_CP019236.1"/>
</dbReference>
<organism evidence="3 4">
    <name type="scientific">Rhodoferax koreensis</name>
    <dbReference type="NCBI Taxonomy" id="1842727"/>
    <lineage>
        <taxon>Bacteria</taxon>
        <taxon>Pseudomonadati</taxon>
        <taxon>Pseudomonadota</taxon>
        <taxon>Betaproteobacteria</taxon>
        <taxon>Burkholderiales</taxon>
        <taxon>Comamonadaceae</taxon>
        <taxon>Rhodoferax</taxon>
    </lineage>
</organism>
<evidence type="ECO:0000259" key="2">
    <source>
        <dbReference type="Pfam" id="PF00266"/>
    </source>
</evidence>
<accession>A0A1P8JQZ2</accession>
<sequence>MNEIQEMSRADARSSAPVQARGLDATGWTAKRRDFLRILGYGAGSMALGPMLAACGDSNAQTTAETLRAQLVQDEAFWTEVQKMFILDPSKTYMNIGTAGSMPKVVLDLFAEENRKKAADSGNGYSNLLAQRQQVAPGFGVDADELAFSANTSSGMCHAILGLDWQRGDVVVTTNHEHGGGDTPLKIATDRYGIEVSRIAMPVGNNQTAATYVTLFDDRIKQLKAQGKRVRAMMWSSPTYKTGTMLPIADLMTVVKAHGLISIVDGAHLPGMMAYNYGELGMDFMSGAGHKWQCGPGSTGILVIRNKIRASNPLPLPKWYPIHTSTYPALERANSATATYDVAASVTSCGSVHTPMFLALVEACAQWDKIGRKKIETYDITMASYLKEKIVERWGVDSLYSPKDDPKLLSALTSFNPFQVKTDVMDATKSNTFVARMLSDYPQHFVVRNANFSVIGAPSDHYGVRVSTHVWHDANDIDLLVNAMWDLSRKM</sequence>
<protein>
    <submittedName>
        <fullName evidence="3">Aminotransferase V</fullName>
    </submittedName>
</protein>
<dbReference type="GO" id="GO:0008483">
    <property type="term" value="F:transaminase activity"/>
    <property type="evidence" value="ECO:0007669"/>
    <property type="project" value="UniProtKB-KW"/>
</dbReference>
<dbReference type="SUPFAM" id="SSF53383">
    <property type="entry name" value="PLP-dependent transferases"/>
    <property type="match status" value="1"/>
</dbReference>
<name>A0A1P8JQZ2_9BURK</name>
<dbReference type="InterPro" id="IPR000192">
    <property type="entry name" value="Aminotrans_V_dom"/>
</dbReference>
<keyword evidence="1" id="KW-0663">Pyridoxal phosphate</keyword>
<dbReference type="STRING" id="1842727.RD110_02090"/>
<dbReference type="PANTHER" id="PTHR43092:SF2">
    <property type="entry name" value="HERCYNYLCYSTEINE SULFOXIDE LYASE"/>
    <property type="match status" value="1"/>
</dbReference>
<gene>
    <name evidence="3" type="ORF">RD110_02090</name>
</gene>
<evidence type="ECO:0000313" key="4">
    <source>
        <dbReference type="Proteomes" id="UP000186609"/>
    </source>
</evidence>
<keyword evidence="3" id="KW-0808">Transferase</keyword>
<proteinExistence type="predicted"/>
<dbReference type="Gene3D" id="3.90.1150.10">
    <property type="entry name" value="Aspartate Aminotransferase, domain 1"/>
    <property type="match status" value="1"/>
</dbReference>
<dbReference type="AlphaFoldDB" id="A0A1P8JQZ2"/>
<dbReference type="InterPro" id="IPR015424">
    <property type="entry name" value="PyrdxlP-dep_Trfase"/>
</dbReference>
<dbReference type="EMBL" id="CP019236">
    <property type="protein sequence ID" value="APW36148.1"/>
    <property type="molecule type" value="Genomic_DNA"/>
</dbReference>
<feature type="domain" description="Aminotransferase class V" evidence="2">
    <location>
        <begin position="126"/>
        <end position="415"/>
    </location>
</feature>
<dbReference type="KEGG" id="rhy:RD110_02090"/>
<evidence type="ECO:0000256" key="1">
    <source>
        <dbReference type="ARBA" id="ARBA00022898"/>
    </source>
</evidence>